<dbReference type="RefSeq" id="WP_132975307.1">
    <property type="nucleotide sequence ID" value="NZ_SMAO01000001.1"/>
</dbReference>
<dbReference type="OrthoDB" id="10004095at2"/>
<proteinExistence type="predicted"/>
<dbReference type="Proteomes" id="UP000295717">
    <property type="component" value="Unassembled WGS sequence"/>
</dbReference>
<evidence type="ECO:0000313" key="2">
    <source>
        <dbReference type="Proteomes" id="UP000295717"/>
    </source>
</evidence>
<dbReference type="AlphaFoldDB" id="A0A4V2V290"/>
<sequence>MPNFEPARLFYDLAATNRTTFSVILDDRHLPIDDFIVIHRRSIREHYIRKGYIEVDGERASQAAANLWGYIHYLQAWAEQPPRPDRPHKR</sequence>
<gene>
    <name evidence="1" type="ORF">EDC35_101462</name>
</gene>
<protein>
    <submittedName>
        <fullName evidence="1">Uncharacterized protein</fullName>
    </submittedName>
</protein>
<name>A0A4V2V290_9GAMM</name>
<accession>A0A4V2V290</accession>
<keyword evidence="2" id="KW-1185">Reference proteome</keyword>
<dbReference type="EMBL" id="SMAO01000001">
    <property type="protein sequence ID" value="TCT24142.1"/>
    <property type="molecule type" value="Genomic_DNA"/>
</dbReference>
<reference evidence="1 2" key="1">
    <citation type="submission" date="2019-03" db="EMBL/GenBank/DDBJ databases">
        <title>Genomic Encyclopedia of Type Strains, Phase IV (KMG-IV): sequencing the most valuable type-strain genomes for metagenomic binning, comparative biology and taxonomic classification.</title>
        <authorList>
            <person name="Goeker M."/>
        </authorList>
    </citation>
    <scope>NUCLEOTIDE SEQUENCE [LARGE SCALE GENOMIC DNA]</scope>
    <source>
        <strain evidence="1 2">DSM 13587</strain>
    </source>
</reference>
<comment type="caution">
    <text evidence="1">The sequence shown here is derived from an EMBL/GenBank/DDBJ whole genome shotgun (WGS) entry which is preliminary data.</text>
</comment>
<organism evidence="1 2">
    <name type="scientific">Thiobaca trueperi</name>
    <dbReference type="NCBI Taxonomy" id="127458"/>
    <lineage>
        <taxon>Bacteria</taxon>
        <taxon>Pseudomonadati</taxon>
        <taxon>Pseudomonadota</taxon>
        <taxon>Gammaproteobacteria</taxon>
        <taxon>Chromatiales</taxon>
        <taxon>Chromatiaceae</taxon>
        <taxon>Thiobaca</taxon>
    </lineage>
</organism>
<evidence type="ECO:0000313" key="1">
    <source>
        <dbReference type="EMBL" id="TCT24142.1"/>
    </source>
</evidence>